<protein>
    <submittedName>
        <fullName evidence="1">Uncharacterized protein</fullName>
    </submittedName>
</protein>
<organism evidence="1 2">
    <name type="scientific">Pseudonocardia parietis</name>
    <dbReference type="NCBI Taxonomy" id="570936"/>
    <lineage>
        <taxon>Bacteria</taxon>
        <taxon>Bacillati</taxon>
        <taxon>Actinomycetota</taxon>
        <taxon>Actinomycetes</taxon>
        <taxon>Pseudonocardiales</taxon>
        <taxon>Pseudonocardiaceae</taxon>
        <taxon>Pseudonocardia</taxon>
    </lineage>
</organism>
<proteinExistence type="predicted"/>
<sequence>MIDRVLEIDLGWSAVLVLVVAQQRPAGESG</sequence>
<keyword evidence="2" id="KW-1185">Reference proteome</keyword>
<accession>A0ABS4W5S2</accession>
<evidence type="ECO:0000313" key="2">
    <source>
        <dbReference type="Proteomes" id="UP001519295"/>
    </source>
</evidence>
<dbReference type="EMBL" id="JAGINU010000002">
    <property type="protein sequence ID" value="MBP2371336.1"/>
    <property type="molecule type" value="Genomic_DNA"/>
</dbReference>
<comment type="caution">
    <text evidence="1">The sequence shown here is derived from an EMBL/GenBank/DDBJ whole genome shotgun (WGS) entry which is preliminary data.</text>
</comment>
<gene>
    <name evidence="1" type="ORF">JOF36_007109</name>
</gene>
<evidence type="ECO:0000313" key="1">
    <source>
        <dbReference type="EMBL" id="MBP2371336.1"/>
    </source>
</evidence>
<dbReference type="Proteomes" id="UP001519295">
    <property type="component" value="Unassembled WGS sequence"/>
</dbReference>
<name>A0ABS4W5S2_9PSEU</name>
<reference evidence="1 2" key="1">
    <citation type="submission" date="2021-03" db="EMBL/GenBank/DDBJ databases">
        <title>Sequencing the genomes of 1000 actinobacteria strains.</title>
        <authorList>
            <person name="Klenk H.-P."/>
        </authorList>
    </citation>
    <scope>NUCLEOTIDE SEQUENCE [LARGE SCALE GENOMIC DNA]</scope>
    <source>
        <strain evidence="1 2">DSM 45256</strain>
    </source>
</reference>